<keyword evidence="5 7" id="KW-1133">Transmembrane helix</keyword>
<feature type="transmembrane region" description="Helical" evidence="7">
    <location>
        <begin position="12"/>
        <end position="30"/>
    </location>
</feature>
<feature type="transmembrane region" description="Helical" evidence="7">
    <location>
        <begin position="276"/>
        <end position="302"/>
    </location>
</feature>
<evidence type="ECO:0000256" key="4">
    <source>
        <dbReference type="ARBA" id="ARBA00022692"/>
    </source>
</evidence>
<comment type="subcellular location">
    <subcellularLocation>
        <location evidence="1 7">Cell membrane</location>
        <topology evidence="1 7">Multi-pass membrane protein</topology>
    </subcellularLocation>
</comment>
<gene>
    <name evidence="9" type="ORF">HGA05_16780</name>
</gene>
<evidence type="ECO:0000256" key="1">
    <source>
        <dbReference type="ARBA" id="ARBA00004651"/>
    </source>
</evidence>
<feature type="transmembrane region" description="Helical" evidence="7">
    <location>
        <begin position="138"/>
        <end position="164"/>
    </location>
</feature>
<feature type="transmembrane region" description="Helical" evidence="7">
    <location>
        <begin position="234"/>
        <end position="256"/>
    </location>
</feature>
<evidence type="ECO:0000256" key="7">
    <source>
        <dbReference type="RuleBase" id="RU363032"/>
    </source>
</evidence>
<dbReference type="InterPro" id="IPR035906">
    <property type="entry name" value="MetI-like_sf"/>
</dbReference>
<protein>
    <submittedName>
        <fullName evidence="9">ABC transporter permease</fullName>
    </submittedName>
</protein>
<evidence type="ECO:0000313" key="10">
    <source>
        <dbReference type="Proteomes" id="UP000563898"/>
    </source>
</evidence>
<dbReference type="PROSITE" id="PS50928">
    <property type="entry name" value="ABC_TM1"/>
    <property type="match status" value="1"/>
</dbReference>
<evidence type="ECO:0000256" key="2">
    <source>
        <dbReference type="ARBA" id="ARBA00022448"/>
    </source>
</evidence>
<evidence type="ECO:0000256" key="5">
    <source>
        <dbReference type="ARBA" id="ARBA00022989"/>
    </source>
</evidence>
<dbReference type="GO" id="GO:0055085">
    <property type="term" value="P:transmembrane transport"/>
    <property type="evidence" value="ECO:0007669"/>
    <property type="project" value="InterPro"/>
</dbReference>
<dbReference type="GO" id="GO:0005886">
    <property type="term" value="C:plasma membrane"/>
    <property type="evidence" value="ECO:0007669"/>
    <property type="project" value="UniProtKB-SubCell"/>
</dbReference>
<proteinExistence type="inferred from homology"/>
<name>A0A846WPR4_9ACTN</name>
<comment type="similarity">
    <text evidence="7">Belongs to the binding-protein-dependent transport system permease family.</text>
</comment>
<dbReference type="PANTHER" id="PTHR43163:SF6">
    <property type="entry name" value="DIPEPTIDE TRANSPORT SYSTEM PERMEASE PROTEIN DPPB-RELATED"/>
    <property type="match status" value="1"/>
</dbReference>
<keyword evidence="2 7" id="KW-0813">Transport</keyword>
<dbReference type="Proteomes" id="UP000563898">
    <property type="component" value="Unassembled WGS sequence"/>
</dbReference>
<reference evidence="9 10" key="1">
    <citation type="submission" date="2020-04" db="EMBL/GenBank/DDBJ databases">
        <title>MicrobeNet Type strains.</title>
        <authorList>
            <person name="Nicholson A.C."/>
        </authorList>
    </citation>
    <scope>NUCLEOTIDE SEQUENCE [LARGE SCALE GENOMIC DNA]</scope>
    <source>
        <strain evidence="9 10">ATCC BAA-14</strain>
    </source>
</reference>
<accession>A0A846WPR4</accession>
<dbReference type="PANTHER" id="PTHR43163">
    <property type="entry name" value="DIPEPTIDE TRANSPORT SYSTEM PERMEASE PROTEIN DPPB-RELATED"/>
    <property type="match status" value="1"/>
</dbReference>
<dbReference type="InterPro" id="IPR045621">
    <property type="entry name" value="BPD_transp_1_N"/>
</dbReference>
<keyword evidence="6 7" id="KW-0472">Membrane</keyword>
<feature type="domain" description="ABC transmembrane type-1" evidence="8">
    <location>
        <begin position="98"/>
        <end position="299"/>
    </location>
</feature>
<evidence type="ECO:0000313" key="9">
    <source>
        <dbReference type="EMBL" id="NKY03227.1"/>
    </source>
</evidence>
<dbReference type="Gene3D" id="1.10.3720.10">
    <property type="entry name" value="MetI-like"/>
    <property type="match status" value="1"/>
</dbReference>
<evidence type="ECO:0000259" key="8">
    <source>
        <dbReference type="PROSITE" id="PS50928"/>
    </source>
</evidence>
<sequence>MIRYLAIRIASAIGVLWAAFTVAFIILILLPSDPVSIATSDASIPADPAAVAALKARYGLDRSVWQQYWSALTGALHGDFGLSISQGRPVTDVIADALPGTVALTLTAVALAAVGGVGLAVLATWTRSTLLRRGLLSIPPLVVALPTFWVGLVLLQVFAFRLPWFPAFGDTRPGSIVLPAVTLAIPYAGVLGQVLVTSMTATDAAPFVQTATAKGASRGRVITRHILRVSSLPALTVAGVVVGNLLGGAVVVETVFSRPGVGKLAQSAVLAQDIPVVLALVTLSALVFVTINLLVDVVYPFLDPRILSGARRREPTARDNDSRTELINV</sequence>
<keyword evidence="4 7" id="KW-0812">Transmembrane</keyword>
<dbReference type="RefSeq" id="WP_006368300.1">
    <property type="nucleotide sequence ID" value="NZ_CP073075.1"/>
</dbReference>
<feature type="transmembrane region" description="Helical" evidence="7">
    <location>
        <begin position="102"/>
        <end position="126"/>
    </location>
</feature>
<dbReference type="AlphaFoldDB" id="A0A846WPR4"/>
<dbReference type="Pfam" id="PF19300">
    <property type="entry name" value="BPD_transp_1_N"/>
    <property type="match status" value="1"/>
</dbReference>
<dbReference type="Pfam" id="PF00528">
    <property type="entry name" value="BPD_transp_1"/>
    <property type="match status" value="1"/>
</dbReference>
<keyword evidence="3" id="KW-1003">Cell membrane</keyword>
<comment type="caution">
    <text evidence="9">The sequence shown here is derived from an EMBL/GenBank/DDBJ whole genome shotgun (WGS) entry which is preliminary data.</text>
</comment>
<dbReference type="EMBL" id="JAAXPC010000009">
    <property type="protein sequence ID" value="NKY03227.1"/>
    <property type="molecule type" value="Genomic_DNA"/>
</dbReference>
<evidence type="ECO:0000256" key="3">
    <source>
        <dbReference type="ARBA" id="ARBA00022475"/>
    </source>
</evidence>
<dbReference type="CDD" id="cd06261">
    <property type="entry name" value="TM_PBP2"/>
    <property type="match status" value="1"/>
</dbReference>
<organism evidence="9 10">
    <name type="scientific">Gordonia polyisoprenivorans</name>
    <dbReference type="NCBI Taxonomy" id="84595"/>
    <lineage>
        <taxon>Bacteria</taxon>
        <taxon>Bacillati</taxon>
        <taxon>Actinomycetota</taxon>
        <taxon>Actinomycetes</taxon>
        <taxon>Mycobacteriales</taxon>
        <taxon>Gordoniaceae</taxon>
        <taxon>Gordonia</taxon>
    </lineage>
</organism>
<dbReference type="SUPFAM" id="SSF161098">
    <property type="entry name" value="MetI-like"/>
    <property type="match status" value="1"/>
</dbReference>
<feature type="transmembrane region" description="Helical" evidence="7">
    <location>
        <begin position="176"/>
        <end position="196"/>
    </location>
</feature>
<evidence type="ECO:0000256" key="6">
    <source>
        <dbReference type="ARBA" id="ARBA00023136"/>
    </source>
</evidence>
<dbReference type="InterPro" id="IPR000515">
    <property type="entry name" value="MetI-like"/>
</dbReference>